<evidence type="ECO:0000256" key="6">
    <source>
        <dbReference type="SAM" id="Coils"/>
    </source>
</evidence>
<dbReference type="Pfam" id="PF00512">
    <property type="entry name" value="HisKA"/>
    <property type="match status" value="1"/>
</dbReference>
<dbReference type="Pfam" id="PF12860">
    <property type="entry name" value="PAS_7"/>
    <property type="match status" value="2"/>
</dbReference>
<evidence type="ECO:0000256" key="5">
    <source>
        <dbReference type="ARBA" id="ARBA00022777"/>
    </source>
</evidence>
<comment type="catalytic activity">
    <reaction evidence="1">
        <text>ATP + protein L-histidine = ADP + protein N-phospho-L-histidine.</text>
        <dbReference type="EC" id="2.7.13.3"/>
    </reaction>
</comment>
<reference evidence="9" key="1">
    <citation type="submission" date="2020-12" db="EMBL/GenBank/DDBJ databases">
        <title>Methylobrevis albus sp. nov., isolated from fresh water lack sediment.</title>
        <authorList>
            <person name="Zou Q."/>
        </authorList>
    </citation>
    <scope>NUCLEOTIDE SEQUENCE</scope>
    <source>
        <strain evidence="9">L22</strain>
    </source>
</reference>
<dbReference type="InterPro" id="IPR036097">
    <property type="entry name" value="HisK_dim/P_sf"/>
</dbReference>
<keyword evidence="5" id="KW-0418">Kinase</keyword>
<keyword evidence="3" id="KW-0597">Phosphoprotein</keyword>
<dbReference type="SUPFAM" id="SSF55874">
    <property type="entry name" value="ATPase domain of HSP90 chaperone/DNA topoisomerase II/histidine kinase"/>
    <property type="match status" value="1"/>
</dbReference>
<evidence type="ECO:0000313" key="9">
    <source>
        <dbReference type="EMBL" id="MBH0238844.1"/>
    </source>
</evidence>
<feature type="transmembrane region" description="Helical" evidence="7">
    <location>
        <begin position="56"/>
        <end position="77"/>
    </location>
</feature>
<feature type="coiled-coil region" evidence="6">
    <location>
        <begin position="80"/>
        <end position="107"/>
    </location>
</feature>
<evidence type="ECO:0000313" key="10">
    <source>
        <dbReference type="Proteomes" id="UP000631694"/>
    </source>
</evidence>
<dbReference type="InterPro" id="IPR004358">
    <property type="entry name" value="Sig_transdc_His_kin-like_C"/>
</dbReference>
<dbReference type="InterPro" id="IPR005467">
    <property type="entry name" value="His_kinase_dom"/>
</dbReference>
<dbReference type="SMART" id="SM00388">
    <property type="entry name" value="HisKA"/>
    <property type="match status" value="1"/>
</dbReference>
<dbReference type="Gene3D" id="3.30.450.20">
    <property type="entry name" value="PAS domain"/>
    <property type="match status" value="1"/>
</dbReference>
<dbReference type="PRINTS" id="PR00344">
    <property type="entry name" value="BCTRLSENSOR"/>
</dbReference>
<dbReference type="Proteomes" id="UP000631694">
    <property type="component" value="Unassembled WGS sequence"/>
</dbReference>
<proteinExistence type="predicted"/>
<dbReference type="CDD" id="cd00082">
    <property type="entry name" value="HisKA"/>
    <property type="match status" value="1"/>
</dbReference>
<keyword evidence="7" id="KW-0472">Membrane</keyword>
<dbReference type="InterPro" id="IPR036890">
    <property type="entry name" value="HATPase_C_sf"/>
</dbReference>
<dbReference type="InterPro" id="IPR003594">
    <property type="entry name" value="HATPase_dom"/>
</dbReference>
<dbReference type="PROSITE" id="PS50109">
    <property type="entry name" value="HIS_KIN"/>
    <property type="match status" value="1"/>
</dbReference>
<comment type="caution">
    <text evidence="9">The sequence shown here is derived from an EMBL/GenBank/DDBJ whole genome shotgun (WGS) entry which is preliminary data.</text>
</comment>
<dbReference type="AlphaFoldDB" id="A0A931I3L3"/>
<keyword evidence="10" id="KW-1185">Reference proteome</keyword>
<dbReference type="CDD" id="cd00075">
    <property type="entry name" value="HATPase"/>
    <property type="match status" value="1"/>
</dbReference>
<dbReference type="SUPFAM" id="SSF47384">
    <property type="entry name" value="Homodimeric domain of signal transducing histidine kinase"/>
    <property type="match status" value="1"/>
</dbReference>
<evidence type="ECO:0000259" key="8">
    <source>
        <dbReference type="PROSITE" id="PS50109"/>
    </source>
</evidence>
<protein>
    <recommendedName>
        <fullName evidence="2">histidine kinase</fullName>
        <ecNumber evidence="2">2.7.13.3</ecNumber>
    </recommendedName>
</protein>
<dbReference type="Gene3D" id="1.10.287.130">
    <property type="match status" value="1"/>
</dbReference>
<evidence type="ECO:0000256" key="4">
    <source>
        <dbReference type="ARBA" id="ARBA00022679"/>
    </source>
</evidence>
<dbReference type="InterPro" id="IPR035965">
    <property type="entry name" value="PAS-like_dom_sf"/>
</dbReference>
<keyword evidence="4" id="KW-0808">Transferase</keyword>
<dbReference type="GO" id="GO:0005886">
    <property type="term" value="C:plasma membrane"/>
    <property type="evidence" value="ECO:0007669"/>
    <property type="project" value="TreeGrafter"/>
</dbReference>
<organism evidence="9 10">
    <name type="scientific">Methylobrevis albus</name>
    <dbReference type="NCBI Taxonomy" id="2793297"/>
    <lineage>
        <taxon>Bacteria</taxon>
        <taxon>Pseudomonadati</taxon>
        <taxon>Pseudomonadota</taxon>
        <taxon>Alphaproteobacteria</taxon>
        <taxon>Hyphomicrobiales</taxon>
        <taxon>Pleomorphomonadaceae</taxon>
        <taxon>Methylobrevis</taxon>
    </lineage>
</organism>
<dbReference type="SMART" id="SM00387">
    <property type="entry name" value="HATPase_c"/>
    <property type="match status" value="1"/>
</dbReference>
<dbReference type="EC" id="2.7.13.3" evidence="2"/>
<gene>
    <name evidence="9" type="ORF">I5731_13490</name>
</gene>
<dbReference type="FunFam" id="3.30.565.10:FF:000006">
    <property type="entry name" value="Sensor histidine kinase WalK"/>
    <property type="match status" value="1"/>
</dbReference>
<dbReference type="PANTHER" id="PTHR43047:SF72">
    <property type="entry name" value="OSMOSENSING HISTIDINE PROTEIN KINASE SLN1"/>
    <property type="match status" value="1"/>
</dbReference>
<dbReference type="PANTHER" id="PTHR43047">
    <property type="entry name" value="TWO-COMPONENT HISTIDINE PROTEIN KINASE"/>
    <property type="match status" value="1"/>
</dbReference>
<sequence length="838" mass="91105">MPELCRKGRGILDSAKRRLVFAATTALSTITLPLAAGAQALEPVPVGSYQVDSFGVAWFAALVGSLGFAVVSAFVLIRARGRDERELARLKQENAELKLAADRAEAALGAEDQRTVIWSAPGAAPHVLGALPEDARSPRKRSSFLAFGTWLTQSATQRLEARIAALRERGTGFAEVLETQGGTLVEANGWVSGSRAVVRFRNLSHERREAVGQAARASDLQRDLAVVHGLLDALPMPAWLRDGEGRLVWINKAYARAVDARSPAWVLAEGLELLDSAAREAVARQRTSDPVFEKRLSVVAAGARRVFDVVDAACEFGSGGIATDVSELEKVQSELRRTIESHARTLDQLATAVAIFGPDRRLQFYNAAYRGLFGLDINFLEAAPDDGAVLDQLRALRKIPEQADYRGWRRDMLAAYQSLEARESWWHLPGGQTLRVIANPHPSGGVTYVYENVTERLDLESRYNALIRVQGETLDHLGEGVAVFGSDGRLRLWNPAFAAMWRIGDMDLAARPHVNDIIARCARLHDETAVWDKVRMTVAGVTETRERIGGRLARPDGNVVDFATVPLPDGATLVTFANVTDSVNVERALVEKNEALEEADQLKNAFIQHVSYELRSPLTNIIGFAQLLADEKMGTLNVKQREYAGYIMSSSGALLTIINDILDLATVDAGIMDLELGEVEIGATVAAAAAGLRDRLEEAHIRLEIDVSGAPGTFVADEKRVRQILFNILSNAIAFSNDGGRVSLNCRREGDEVVFVVRDDGRGIPQDYLDAVFDRFESRTAGARRRGAGLGLSIVKSFVELHGGRVIVDSVEGRGTTVTCRLPAAPSFGDPSLTQAAE</sequence>
<dbReference type="InterPro" id="IPR003661">
    <property type="entry name" value="HisK_dim/P_dom"/>
</dbReference>
<dbReference type="Gene3D" id="3.30.565.10">
    <property type="entry name" value="Histidine kinase-like ATPase, C-terminal domain"/>
    <property type="match status" value="1"/>
</dbReference>
<dbReference type="EMBL" id="JADZLT010000051">
    <property type="protein sequence ID" value="MBH0238844.1"/>
    <property type="molecule type" value="Genomic_DNA"/>
</dbReference>
<dbReference type="GO" id="GO:0009927">
    <property type="term" value="F:histidine phosphotransfer kinase activity"/>
    <property type="evidence" value="ECO:0007669"/>
    <property type="project" value="TreeGrafter"/>
</dbReference>
<keyword evidence="7" id="KW-0812">Transmembrane</keyword>
<feature type="domain" description="Histidine kinase" evidence="8">
    <location>
        <begin position="609"/>
        <end position="826"/>
    </location>
</feature>
<accession>A0A931I3L3</accession>
<keyword evidence="7" id="KW-1133">Transmembrane helix</keyword>
<evidence type="ECO:0000256" key="2">
    <source>
        <dbReference type="ARBA" id="ARBA00012438"/>
    </source>
</evidence>
<evidence type="ECO:0000256" key="3">
    <source>
        <dbReference type="ARBA" id="ARBA00022553"/>
    </source>
</evidence>
<evidence type="ECO:0000256" key="7">
    <source>
        <dbReference type="SAM" id="Phobius"/>
    </source>
</evidence>
<dbReference type="RefSeq" id="WP_197311925.1">
    <property type="nucleotide sequence ID" value="NZ_JADZLT010000051.1"/>
</dbReference>
<name>A0A931I3L3_9HYPH</name>
<dbReference type="Pfam" id="PF02518">
    <property type="entry name" value="HATPase_c"/>
    <property type="match status" value="1"/>
</dbReference>
<dbReference type="SUPFAM" id="SSF55785">
    <property type="entry name" value="PYP-like sensor domain (PAS domain)"/>
    <property type="match status" value="2"/>
</dbReference>
<dbReference type="GO" id="GO:0000155">
    <property type="term" value="F:phosphorelay sensor kinase activity"/>
    <property type="evidence" value="ECO:0007669"/>
    <property type="project" value="InterPro"/>
</dbReference>
<keyword evidence="6" id="KW-0175">Coiled coil</keyword>
<evidence type="ECO:0000256" key="1">
    <source>
        <dbReference type="ARBA" id="ARBA00000085"/>
    </source>
</evidence>